<protein>
    <submittedName>
        <fullName evidence="2">BTB domain-containing protein</fullName>
    </submittedName>
</protein>
<dbReference type="WBParaSite" id="PS1159_v2.g7090.t1">
    <property type="protein sequence ID" value="PS1159_v2.g7090.t1"/>
    <property type="gene ID" value="PS1159_v2.g7090"/>
</dbReference>
<organism evidence="1 2">
    <name type="scientific">Panagrolaimus sp. PS1159</name>
    <dbReference type="NCBI Taxonomy" id="55785"/>
    <lineage>
        <taxon>Eukaryota</taxon>
        <taxon>Metazoa</taxon>
        <taxon>Ecdysozoa</taxon>
        <taxon>Nematoda</taxon>
        <taxon>Chromadorea</taxon>
        <taxon>Rhabditida</taxon>
        <taxon>Tylenchina</taxon>
        <taxon>Panagrolaimomorpha</taxon>
        <taxon>Panagrolaimoidea</taxon>
        <taxon>Panagrolaimidae</taxon>
        <taxon>Panagrolaimus</taxon>
    </lineage>
</organism>
<accession>A0AC35GN04</accession>
<reference evidence="2" key="1">
    <citation type="submission" date="2022-11" db="UniProtKB">
        <authorList>
            <consortium name="WormBaseParasite"/>
        </authorList>
    </citation>
    <scope>IDENTIFICATION</scope>
</reference>
<evidence type="ECO:0000313" key="1">
    <source>
        <dbReference type="Proteomes" id="UP000887580"/>
    </source>
</evidence>
<dbReference type="Proteomes" id="UP000887580">
    <property type="component" value="Unplaced"/>
</dbReference>
<proteinExistence type="predicted"/>
<sequence length="170" mass="20107">MFSAKSKELNYFTSDEDDDDYYDRKYGRYSPPSKVPKDKFKSKRNIHDMQLQRFELFKAQDVKTGLFDVAFEIDGKKILANKLMFTCSEPLTSMLSDRWCNKDAETVKIETYSYENFYQFLCFLYSGQCHLTQENAFVLTDMSESYGIPTLKGYCDEWLSKRKRDIKHSV</sequence>
<evidence type="ECO:0000313" key="2">
    <source>
        <dbReference type="WBParaSite" id="PS1159_v2.g7090.t1"/>
    </source>
</evidence>
<name>A0AC35GN04_9BILA</name>